<dbReference type="EMBL" id="GBRH01191293">
    <property type="protein sequence ID" value="JAE06603.1"/>
    <property type="molecule type" value="Transcribed_RNA"/>
</dbReference>
<reference evidence="1" key="1">
    <citation type="submission" date="2014-09" db="EMBL/GenBank/DDBJ databases">
        <authorList>
            <person name="Magalhaes I.L.F."/>
            <person name="Oliveira U."/>
            <person name="Santos F.R."/>
            <person name="Vidigal T.H.D.A."/>
            <person name="Brescovit A.D."/>
            <person name="Santos A.J."/>
        </authorList>
    </citation>
    <scope>NUCLEOTIDE SEQUENCE</scope>
    <source>
        <tissue evidence="1">Shoot tissue taken approximately 20 cm above the soil surface</tissue>
    </source>
</reference>
<reference evidence="1" key="2">
    <citation type="journal article" date="2015" name="Data Brief">
        <title>Shoot transcriptome of the giant reed, Arundo donax.</title>
        <authorList>
            <person name="Barrero R.A."/>
            <person name="Guerrero F.D."/>
            <person name="Moolhuijzen P."/>
            <person name="Goolsby J.A."/>
            <person name="Tidwell J."/>
            <person name="Bellgard S.E."/>
            <person name="Bellgard M.I."/>
        </authorList>
    </citation>
    <scope>NUCLEOTIDE SEQUENCE</scope>
    <source>
        <tissue evidence="1">Shoot tissue taken approximately 20 cm above the soil surface</tissue>
    </source>
</reference>
<proteinExistence type="predicted"/>
<sequence length="19" mass="2088">MAPSTPSRPSSTAPTWWVE</sequence>
<organism evidence="1">
    <name type="scientific">Arundo donax</name>
    <name type="common">Giant reed</name>
    <name type="synonym">Donax arundinaceus</name>
    <dbReference type="NCBI Taxonomy" id="35708"/>
    <lineage>
        <taxon>Eukaryota</taxon>
        <taxon>Viridiplantae</taxon>
        <taxon>Streptophyta</taxon>
        <taxon>Embryophyta</taxon>
        <taxon>Tracheophyta</taxon>
        <taxon>Spermatophyta</taxon>
        <taxon>Magnoliopsida</taxon>
        <taxon>Liliopsida</taxon>
        <taxon>Poales</taxon>
        <taxon>Poaceae</taxon>
        <taxon>PACMAD clade</taxon>
        <taxon>Arundinoideae</taxon>
        <taxon>Arundineae</taxon>
        <taxon>Arundo</taxon>
    </lineage>
</organism>
<protein>
    <submittedName>
        <fullName evidence="1">SUCA</fullName>
    </submittedName>
</protein>
<dbReference type="AlphaFoldDB" id="A0A0A9FEF3"/>
<accession>A0A0A9FEF3</accession>
<evidence type="ECO:0000313" key="1">
    <source>
        <dbReference type="EMBL" id="JAE06603.1"/>
    </source>
</evidence>
<name>A0A0A9FEF3_ARUDO</name>